<keyword evidence="1" id="KW-1133">Transmembrane helix</keyword>
<feature type="transmembrane region" description="Helical" evidence="1">
    <location>
        <begin position="209"/>
        <end position="235"/>
    </location>
</feature>
<dbReference type="EMBL" id="PYSW02000015">
    <property type="protein sequence ID" value="KAG2386480.1"/>
    <property type="molecule type" value="Genomic_DNA"/>
</dbReference>
<protein>
    <submittedName>
        <fullName evidence="2">Uncharacterized protein</fullName>
    </submittedName>
</protein>
<reference evidence="2 3" key="1">
    <citation type="journal article" date="2018" name="BMC Genomics">
        <title>The genome of Naegleria lovaniensis, the basis for a comparative approach to unravel pathogenicity factors of the human pathogenic amoeba N. fowleri.</title>
        <authorList>
            <person name="Liechti N."/>
            <person name="Schurch N."/>
            <person name="Bruggmann R."/>
            <person name="Wittwer M."/>
        </authorList>
    </citation>
    <scope>NUCLEOTIDE SEQUENCE [LARGE SCALE GENOMIC DNA]</scope>
    <source>
        <strain evidence="2 3">ATCC 30569</strain>
    </source>
</reference>
<keyword evidence="1" id="KW-0812">Transmembrane</keyword>
<sequence>MMTTTTTSLLSTLIKDFISQQPTLDSSLTNNSSQDENPDERTTELVFYIIDGCLTIVFLLCALFYVILFITKRSSLTKRFLMENIVPTMSIIMLVFCLVKSIHVVCPIFELLDNKIATFVLTVVQFVTLYITTFLLFSISLIALYYGIKQYTVNGSVISQRGLFIYKILFTILFTFNAILLIGSFGFSIGEHTWRTFFKEEEQQSLADVAFYVFIGCYSYQFLVQVCVGLYGIAFHIFNGKYILLDDYIARKCTRSFLGTCVGVSFSMIIFMATILTVHTLDFQNVLREALPFFTLAGDSVLAFLTVCLVLVWGPLNPSLSSLYASMQGAMERRSLINEHSKSSIGSSNSSTLNLARSSVNRI</sequence>
<gene>
    <name evidence="2" type="ORF">C9374_002224</name>
</gene>
<feature type="transmembrane region" description="Helical" evidence="1">
    <location>
        <begin position="45"/>
        <end position="70"/>
    </location>
</feature>
<comment type="caution">
    <text evidence="2">The sequence shown here is derived from an EMBL/GenBank/DDBJ whole genome shotgun (WGS) entry which is preliminary data.</text>
</comment>
<organism evidence="2 3">
    <name type="scientific">Naegleria lovaniensis</name>
    <name type="common">Amoeba</name>
    <dbReference type="NCBI Taxonomy" id="51637"/>
    <lineage>
        <taxon>Eukaryota</taxon>
        <taxon>Discoba</taxon>
        <taxon>Heterolobosea</taxon>
        <taxon>Tetramitia</taxon>
        <taxon>Eutetramitia</taxon>
        <taxon>Vahlkampfiidae</taxon>
        <taxon>Naegleria</taxon>
    </lineage>
</organism>
<dbReference type="Proteomes" id="UP000816034">
    <property type="component" value="Unassembled WGS sequence"/>
</dbReference>
<keyword evidence="3" id="KW-1185">Reference proteome</keyword>
<feature type="transmembrane region" description="Helical" evidence="1">
    <location>
        <begin position="168"/>
        <end position="189"/>
    </location>
</feature>
<dbReference type="RefSeq" id="XP_044550472.1">
    <property type="nucleotide sequence ID" value="XM_044691619.1"/>
</dbReference>
<evidence type="ECO:0000313" key="3">
    <source>
        <dbReference type="Proteomes" id="UP000816034"/>
    </source>
</evidence>
<dbReference type="GeneID" id="68094680"/>
<evidence type="ECO:0000313" key="2">
    <source>
        <dbReference type="EMBL" id="KAG2386480.1"/>
    </source>
</evidence>
<keyword evidence="1" id="KW-0472">Membrane</keyword>
<feature type="transmembrane region" description="Helical" evidence="1">
    <location>
        <begin position="290"/>
        <end position="313"/>
    </location>
</feature>
<dbReference type="AlphaFoldDB" id="A0AA88GPD3"/>
<accession>A0AA88GPD3</accession>
<feature type="transmembrane region" description="Helical" evidence="1">
    <location>
        <begin position="91"/>
        <end position="110"/>
    </location>
</feature>
<proteinExistence type="predicted"/>
<feature type="transmembrane region" description="Helical" evidence="1">
    <location>
        <begin position="116"/>
        <end position="147"/>
    </location>
</feature>
<evidence type="ECO:0000256" key="1">
    <source>
        <dbReference type="SAM" id="Phobius"/>
    </source>
</evidence>
<name>A0AA88GPD3_NAELO</name>
<feature type="transmembrane region" description="Helical" evidence="1">
    <location>
        <begin position="256"/>
        <end position="278"/>
    </location>
</feature>